<evidence type="ECO:0000313" key="1">
    <source>
        <dbReference type="EMBL" id="KAE8301629.1"/>
    </source>
</evidence>
<dbReference type="EMBL" id="AACB03000005">
    <property type="protein sequence ID" value="KAE8301629.1"/>
    <property type="molecule type" value="Genomic_DNA"/>
</dbReference>
<dbReference type="HOGENOM" id="CLU_2228305_0_0_1"/>
<organism evidence="1 2">
    <name type="scientific">Giardia intestinalis (strain ATCC 50803 / WB clone C6)</name>
    <name type="common">Giardia lamblia</name>
    <dbReference type="NCBI Taxonomy" id="184922"/>
    <lineage>
        <taxon>Eukaryota</taxon>
        <taxon>Metamonada</taxon>
        <taxon>Diplomonadida</taxon>
        <taxon>Hexamitidae</taxon>
        <taxon>Giardiinae</taxon>
        <taxon>Giardia</taxon>
    </lineage>
</organism>
<dbReference type="AlphaFoldDB" id="A8BKU5"/>
<dbReference type="Proteomes" id="UP000001548">
    <property type="component" value="Unassembled WGS sequence"/>
</dbReference>
<dbReference type="GeneID" id="5699242"/>
<sequence>MAETADQNVAQRLASAEKKVDDLTEIVKHASSEKDKALMHEVLTFLREHHAHLIEANARIVAAEARASELEARNKGLEEALEKRDYQIEHLSRNMASVLDKKVYRC</sequence>
<name>A8BKU5_GIAIC</name>
<reference evidence="1 2" key="1">
    <citation type="journal article" date="2007" name="Science">
        <title>Genomic minimalism in the early diverging intestinal parasite Giardia lamblia.</title>
        <authorList>
            <person name="Morrison H.G."/>
            <person name="McArthur A.G."/>
            <person name="Gillin F.D."/>
            <person name="Aley S.B."/>
            <person name="Adam R.D."/>
            <person name="Olsen G.J."/>
            <person name="Best A.A."/>
            <person name="Cande W.Z."/>
            <person name="Chen F."/>
            <person name="Cipriano M.J."/>
            <person name="Davids B.J."/>
            <person name="Dawson S.C."/>
            <person name="Elmendorf H.G."/>
            <person name="Hehl A.B."/>
            <person name="Holder M.E."/>
            <person name="Huse S.M."/>
            <person name="Kim U.U."/>
            <person name="Lasek-Nesselquist E."/>
            <person name="Manning G."/>
            <person name="Nigam A."/>
            <person name="Nixon J.E."/>
            <person name="Palm D."/>
            <person name="Passamaneck N.E."/>
            <person name="Prabhu A."/>
            <person name="Reich C.I."/>
            <person name="Reiner D.S."/>
            <person name="Samuelson J."/>
            <person name="Svard S.G."/>
            <person name="Sogin M.L."/>
        </authorList>
    </citation>
    <scope>NUCLEOTIDE SEQUENCE [LARGE SCALE GENOMIC DNA]</scope>
    <source>
        <strain evidence="1 2">WB C6</strain>
    </source>
</reference>
<gene>
    <name evidence="1" type="ORF">GL50803_005890</name>
</gene>
<dbReference type="OMA" id="DKALMHE"/>
<evidence type="ECO:0000313" key="2">
    <source>
        <dbReference type="Proteomes" id="UP000001548"/>
    </source>
</evidence>
<keyword evidence="2" id="KW-1185">Reference proteome</keyword>
<dbReference type="RefSeq" id="XP_001706349.1">
    <property type="nucleotide sequence ID" value="XM_001706297.1"/>
</dbReference>
<dbReference type="KEGG" id="gla:GL50803_005890"/>
<dbReference type="VEuPathDB" id="GiardiaDB:GL50803_5890"/>
<comment type="caution">
    <text evidence="1">The sequence shown here is derived from an EMBL/GenBank/DDBJ whole genome shotgun (WGS) entry which is preliminary data.</text>
</comment>
<proteinExistence type="predicted"/>
<accession>A8BKU5</accession>
<protein>
    <submittedName>
        <fullName evidence="1">Uncharacterized protein</fullName>
    </submittedName>
</protein>